<keyword evidence="15" id="KW-1185">Reference proteome</keyword>
<evidence type="ECO:0000256" key="1">
    <source>
        <dbReference type="ARBA" id="ARBA00004651"/>
    </source>
</evidence>
<dbReference type="STRING" id="82801.SAMN04488506_1850"/>
<dbReference type="CDD" id="cd04590">
    <property type="entry name" value="CBS_pair_CorC_HlyC_assoc"/>
    <property type="match status" value="1"/>
</dbReference>
<dbReference type="SMART" id="SM01091">
    <property type="entry name" value="CorC_HlyC"/>
    <property type="match status" value="1"/>
</dbReference>
<evidence type="ECO:0000259" key="12">
    <source>
        <dbReference type="PROSITE" id="PS51371"/>
    </source>
</evidence>
<sequence>MDSDSIRYIIFLGLLIAASAFFSASETAYTSLNRMRLKELAEDGDKKAKLALSLADNYDTLLSTILVGNNIVNILASSLATVLFVTYFPVTGVTISTIVMTILVLIFGEISPKSIAKERPEAFAVNAAPFLRIGMVVLTPVNFFFKSWKKLLNKLFTFEASDSISEKELLFLVDEAQNSGGIENHEHQLIRSAITFNELEVQDILTPRVDVIGTDVNSSLEEIETLFLTEGYSRIVLYDDSIDKVVGVLHQKDFYAFVKNNAGTEINQSIQSIVKDVIWTPANMKISKLLKQLQLEKAHLAIVSDEYGGTIGIVTLEDILEELVGEIWDEHDEVTEEVVKIDESTYRIAASANLDKVLSLFGIEEEFISNTVSGFVMEQMGKLPDEGDTFVYHNLKITVTKVRFRRILETFVELIPETDEEELLSMPELSDPTL</sequence>
<evidence type="ECO:0000256" key="7">
    <source>
        <dbReference type="ARBA" id="ARBA00023122"/>
    </source>
</evidence>
<dbReference type="PROSITE" id="PS51371">
    <property type="entry name" value="CBS"/>
    <property type="match status" value="2"/>
</dbReference>
<dbReference type="PROSITE" id="PS51846">
    <property type="entry name" value="CNNM"/>
    <property type="match status" value="1"/>
</dbReference>
<keyword evidence="7 9" id="KW-0129">CBS domain</keyword>
<name>A0A1I5Y9M1_9LACT</name>
<dbReference type="InterPro" id="IPR005170">
    <property type="entry name" value="Transptr-assoc_dom"/>
</dbReference>
<dbReference type="Gene3D" id="3.30.465.10">
    <property type="match status" value="1"/>
</dbReference>
<feature type="transmembrane region" description="Helical" evidence="11">
    <location>
        <begin position="127"/>
        <end position="145"/>
    </location>
</feature>
<dbReference type="Pfam" id="PF01595">
    <property type="entry name" value="CNNM"/>
    <property type="match status" value="1"/>
</dbReference>
<dbReference type="Gene3D" id="3.10.580.10">
    <property type="entry name" value="CBS-domain"/>
    <property type="match status" value="1"/>
</dbReference>
<dbReference type="InterPro" id="IPR044751">
    <property type="entry name" value="Ion_transp-like_CBS"/>
</dbReference>
<dbReference type="InterPro" id="IPR036318">
    <property type="entry name" value="FAD-bd_PCMH-like_sf"/>
</dbReference>
<dbReference type="AlphaFoldDB" id="A0A1I5Y9M1"/>
<gene>
    <name evidence="14" type="ORF">SAMN04488506_1850</name>
</gene>
<evidence type="ECO:0000256" key="4">
    <source>
        <dbReference type="ARBA" id="ARBA00022692"/>
    </source>
</evidence>
<dbReference type="GO" id="GO:0005886">
    <property type="term" value="C:plasma membrane"/>
    <property type="evidence" value="ECO:0007669"/>
    <property type="project" value="UniProtKB-SubCell"/>
</dbReference>
<evidence type="ECO:0000256" key="2">
    <source>
        <dbReference type="ARBA" id="ARBA00006337"/>
    </source>
</evidence>
<evidence type="ECO:0000256" key="3">
    <source>
        <dbReference type="ARBA" id="ARBA00022475"/>
    </source>
</evidence>
<evidence type="ECO:0000313" key="15">
    <source>
        <dbReference type="Proteomes" id="UP000199136"/>
    </source>
</evidence>
<dbReference type="InterPro" id="IPR016169">
    <property type="entry name" value="FAD-bd_PCMH_sub2"/>
</dbReference>
<feature type="transmembrane region" description="Helical" evidence="11">
    <location>
        <begin position="6"/>
        <end position="29"/>
    </location>
</feature>
<keyword evidence="6 10" id="KW-1133">Transmembrane helix</keyword>
<feature type="domain" description="CNNM transmembrane" evidence="13">
    <location>
        <begin position="1"/>
        <end position="186"/>
    </location>
</feature>
<feature type="domain" description="CBS" evidence="12">
    <location>
        <begin position="205"/>
        <end position="265"/>
    </location>
</feature>
<dbReference type="OrthoDB" id="9798188at2"/>
<evidence type="ECO:0000313" key="14">
    <source>
        <dbReference type="EMBL" id="SFQ40894.1"/>
    </source>
</evidence>
<evidence type="ECO:0000256" key="9">
    <source>
        <dbReference type="PROSITE-ProRule" id="PRU00703"/>
    </source>
</evidence>
<evidence type="ECO:0000256" key="8">
    <source>
        <dbReference type="ARBA" id="ARBA00023136"/>
    </source>
</evidence>
<keyword evidence="3" id="KW-1003">Cell membrane</keyword>
<keyword evidence="8 10" id="KW-0472">Membrane</keyword>
<dbReference type="SMART" id="SM00116">
    <property type="entry name" value="CBS"/>
    <property type="match status" value="2"/>
</dbReference>
<dbReference type="SUPFAM" id="SSF54631">
    <property type="entry name" value="CBS-domain pair"/>
    <property type="match status" value="1"/>
</dbReference>
<dbReference type="RefSeq" id="WP_092480879.1">
    <property type="nucleotide sequence ID" value="NZ_FOXW01000007.1"/>
</dbReference>
<organism evidence="14 15">
    <name type="scientific">Desemzia incerta</name>
    <dbReference type="NCBI Taxonomy" id="82801"/>
    <lineage>
        <taxon>Bacteria</taxon>
        <taxon>Bacillati</taxon>
        <taxon>Bacillota</taxon>
        <taxon>Bacilli</taxon>
        <taxon>Lactobacillales</taxon>
        <taxon>Carnobacteriaceae</taxon>
        <taxon>Desemzia</taxon>
    </lineage>
</organism>
<dbReference type="InterPro" id="IPR046342">
    <property type="entry name" value="CBS_dom_sf"/>
</dbReference>
<reference evidence="14 15" key="1">
    <citation type="submission" date="2016-10" db="EMBL/GenBank/DDBJ databases">
        <authorList>
            <person name="de Groot N.N."/>
        </authorList>
    </citation>
    <scope>NUCLEOTIDE SEQUENCE [LARGE SCALE GENOMIC DNA]</scope>
    <source>
        <strain evidence="14 15">DSM 20581</strain>
    </source>
</reference>
<evidence type="ECO:0000256" key="5">
    <source>
        <dbReference type="ARBA" id="ARBA00022737"/>
    </source>
</evidence>
<feature type="transmembrane region" description="Helical" evidence="11">
    <location>
        <begin position="82"/>
        <end position="107"/>
    </location>
</feature>
<dbReference type="InterPro" id="IPR002550">
    <property type="entry name" value="CNNM"/>
</dbReference>
<dbReference type="GO" id="GO:0050660">
    <property type="term" value="F:flavin adenine dinucleotide binding"/>
    <property type="evidence" value="ECO:0007669"/>
    <property type="project" value="InterPro"/>
</dbReference>
<dbReference type="EMBL" id="FOXW01000007">
    <property type="protein sequence ID" value="SFQ40894.1"/>
    <property type="molecule type" value="Genomic_DNA"/>
</dbReference>
<dbReference type="Pfam" id="PF03471">
    <property type="entry name" value="CorC_HlyC"/>
    <property type="match status" value="1"/>
</dbReference>
<proteinExistence type="inferred from homology"/>
<dbReference type="PANTHER" id="PTHR22777">
    <property type="entry name" value="HEMOLYSIN-RELATED"/>
    <property type="match status" value="1"/>
</dbReference>
<evidence type="ECO:0000256" key="11">
    <source>
        <dbReference type="SAM" id="Phobius"/>
    </source>
</evidence>
<evidence type="ECO:0000259" key="13">
    <source>
        <dbReference type="PROSITE" id="PS51846"/>
    </source>
</evidence>
<feature type="domain" description="CBS" evidence="12">
    <location>
        <begin position="273"/>
        <end position="333"/>
    </location>
</feature>
<comment type="similarity">
    <text evidence="2">Belongs to the UPF0053 family.</text>
</comment>
<dbReference type="PANTHER" id="PTHR22777:SF32">
    <property type="entry name" value="UPF0053 INNER MEMBRANE PROTEIN YFJD"/>
    <property type="match status" value="1"/>
</dbReference>
<dbReference type="FunFam" id="3.10.580.10:FF:000002">
    <property type="entry name" value="Magnesium/cobalt efflux protein CorC"/>
    <property type="match status" value="1"/>
</dbReference>
<protein>
    <submittedName>
        <fullName evidence="14">Hemolysin, contains CBS domains</fullName>
    </submittedName>
</protein>
<evidence type="ECO:0000256" key="10">
    <source>
        <dbReference type="PROSITE-ProRule" id="PRU01193"/>
    </source>
</evidence>
<dbReference type="SUPFAM" id="SSF56176">
    <property type="entry name" value="FAD-binding/transporter-associated domain-like"/>
    <property type="match status" value="1"/>
</dbReference>
<dbReference type="Pfam" id="PF00571">
    <property type="entry name" value="CBS"/>
    <property type="match status" value="2"/>
</dbReference>
<keyword evidence="4 10" id="KW-0812">Transmembrane</keyword>
<evidence type="ECO:0000256" key="6">
    <source>
        <dbReference type="ARBA" id="ARBA00022989"/>
    </source>
</evidence>
<comment type="subcellular location">
    <subcellularLocation>
        <location evidence="1">Cell membrane</location>
        <topology evidence="1">Multi-pass membrane protein</topology>
    </subcellularLocation>
</comment>
<dbReference type="Proteomes" id="UP000199136">
    <property type="component" value="Unassembled WGS sequence"/>
</dbReference>
<accession>A0A1I5Y9M1</accession>
<dbReference type="InterPro" id="IPR000644">
    <property type="entry name" value="CBS_dom"/>
</dbReference>
<keyword evidence="5" id="KW-0677">Repeat</keyword>